<evidence type="ECO:0000313" key="1">
    <source>
        <dbReference type="EMBL" id="ANW04237.1"/>
    </source>
</evidence>
<gene>
    <name evidence="1" type="ORF">LMTR13_32940</name>
</gene>
<dbReference type="AlphaFoldDB" id="A0A1B1UN90"/>
<dbReference type="KEGG" id="bic:LMTR13_32940"/>
<accession>A0A1B1UN90</accession>
<sequence length="91" mass="10832">MAWLLNHYKCDRCRRRWADEWSCMCDDTCPHCGARDMTPYESEELTTLIEEEGKEFVVLWSPETAEHDPDYRELGRFPTREKALEFLAADQ</sequence>
<protein>
    <submittedName>
        <fullName evidence="1">Uncharacterized protein</fullName>
    </submittedName>
</protein>
<dbReference type="Proteomes" id="UP000092839">
    <property type="component" value="Chromosome"/>
</dbReference>
<organism evidence="1 2">
    <name type="scientific">Bradyrhizobium icense</name>
    <dbReference type="NCBI Taxonomy" id="1274631"/>
    <lineage>
        <taxon>Bacteria</taxon>
        <taxon>Pseudomonadati</taxon>
        <taxon>Pseudomonadota</taxon>
        <taxon>Alphaproteobacteria</taxon>
        <taxon>Hyphomicrobiales</taxon>
        <taxon>Nitrobacteraceae</taxon>
        <taxon>Bradyrhizobium</taxon>
    </lineage>
</organism>
<dbReference type="STRING" id="1274631.LMTR13_32940"/>
<proteinExistence type="predicted"/>
<name>A0A1B1UN90_9BRAD</name>
<evidence type="ECO:0000313" key="2">
    <source>
        <dbReference type="Proteomes" id="UP000092839"/>
    </source>
</evidence>
<reference evidence="1 2" key="1">
    <citation type="submission" date="2016-07" db="EMBL/GenBank/DDBJ databases">
        <title>Complete genome sequence of Bradyrhizobium icense LMTR 13T, a potential inoculant strain isolated from lima bean (Phaseolus lunatus) in Peru.</title>
        <authorList>
            <person name="Ormeno-Orrillo E."/>
            <person name="Duran D."/>
            <person name="Rogel M.A."/>
            <person name="Rey L."/>
            <person name="Imperial J."/>
            <person name="Ruiz-Argueso T."/>
            <person name="Martinez-Romero E."/>
        </authorList>
    </citation>
    <scope>NUCLEOTIDE SEQUENCE [LARGE SCALE GENOMIC DNA]</scope>
    <source>
        <strain evidence="1 2">LMTR 13</strain>
    </source>
</reference>
<dbReference type="EMBL" id="CP016428">
    <property type="protein sequence ID" value="ANW04237.1"/>
    <property type="molecule type" value="Genomic_DNA"/>
</dbReference>
<dbReference type="OrthoDB" id="8238768at2"/>
<keyword evidence="2" id="KW-1185">Reference proteome</keyword>